<sequence>MNSFLQSLKDAGASPITSHIRFLQEYSKTDKSLHLFIEGNDDPSFYTNFLKNIAGKKYELYFYNSKNKEGVYENYKKINWNTYNKNKVLFFVDKDYSDILNISYVSDENIFVTKYYSIENYLVNGKILKRILIDLLHITDTETIKGIVKRFKKEHKEFCSLMKLLTSWIIYHRSKKNKIQLANINLSHIFSFDDDMKICRSCRPQGQKLLSYLNKKTGNIDNSEIWKEIKSIYNKINYISEQKTHLRGKFEIWFLVAFINQLMENVNANKPKGEQKLKMNFTLSKSNAVEILGSRLEIPKDLKKFITHNLKNN</sequence>
<dbReference type="EMBL" id="JAELVQ010000027">
    <property type="protein sequence ID" value="MBJ6369471.1"/>
    <property type="molecule type" value="Genomic_DNA"/>
</dbReference>
<organism evidence="2 3">
    <name type="scientific">Snuella sedimenti</name>
    <dbReference type="NCBI Taxonomy" id="2798802"/>
    <lineage>
        <taxon>Bacteria</taxon>
        <taxon>Pseudomonadati</taxon>
        <taxon>Bacteroidota</taxon>
        <taxon>Flavobacteriia</taxon>
        <taxon>Flavobacteriales</taxon>
        <taxon>Flavobacteriaceae</taxon>
        <taxon>Snuella</taxon>
    </lineage>
</organism>
<dbReference type="InterPro" id="IPR029492">
    <property type="entry name" value="DUF4435"/>
</dbReference>
<protein>
    <submittedName>
        <fullName evidence="2">DUF4435 domain-containing protein</fullName>
    </submittedName>
</protein>
<reference evidence="2" key="1">
    <citation type="submission" date="2020-12" db="EMBL/GenBank/DDBJ databases">
        <title>Snuella sp. nov., isolated from sediment in Incheon.</title>
        <authorList>
            <person name="Kim W."/>
        </authorList>
    </citation>
    <scope>NUCLEOTIDE SEQUENCE</scope>
    <source>
        <strain evidence="2">CAU 1569</strain>
    </source>
</reference>
<gene>
    <name evidence="2" type="ORF">JF259_15360</name>
</gene>
<dbReference type="AlphaFoldDB" id="A0A8J7LUC2"/>
<accession>A0A8J7LUC2</accession>
<name>A0A8J7LUC2_9FLAO</name>
<dbReference type="Pfam" id="PF14491">
    <property type="entry name" value="DUF4435"/>
    <property type="match status" value="1"/>
</dbReference>
<keyword evidence="3" id="KW-1185">Reference proteome</keyword>
<evidence type="ECO:0000259" key="1">
    <source>
        <dbReference type="Pfam" id="PF14491"/>
    </source>
</evidence>
<evidence type="ECO:0000313" key="2">
    <source>
        <dbReference type="EMBL" id="MBJ6369471.1"/>
    </source>
</evidence>
<dbReference type="Proteomes" id="UP000610931">
    <property type="component" value="Unassembled WGS sequence"/>
</dbReference>
<dbReference type="RefSeq" id="WP_199116594.1">
    <property type="nucleotide sequence ID" value="NZ_JAELVQ010000027.1"/>
</dbReference>
<feature type="domain" description="DUF4435" evidence="1">
    <location>
        <begin position="34"/>
        <end position="268"/>
    </location>
</feature>
<comment type="caution">
    <text evidence="2">The sequence shown here is derived from an EMBL/GenBank/DDBJ whole genome shotgun (WGS) entry which is preliminary data.</text>
</comment>
<proteinExistence type="predicted"/>
<evidence type="ECO:0000313" key="3">
    <source>
        <dbReference type="Proteomes" id="UP000610931"/>
    </source>
</evidence>